<gene>
    <name evidence="3" type="ORF">C4B63_2g169</name>
</gene>
<dbReference type="VEuPathDB" id="TriTrypDB:C3747_1g180"/>
<dbReference type="EMBL" id="PRFA01000002">
    <property type="protein sequence ID" value="PWV02541.1"/>
    <property type="molecule type" value="Genomic_DNA"/>
</dbReference>
<name>A0A2V2W1Z1_TRYCR</name>
<dbReference type="VEuPathDB" id="TriTrypDB:TcYC6_0070310"/>
<keyword evidence="1" id="KW-0175">Coiled coil</keyword>
<protein>
    <submittedName>
        <fullName evidence="3">Uncharacterized protein</fullName>
    </submittedName>
</protein>
<dbReference type="VEuPathDB" id="TriTrypDB:TcCLB.508461.190"/>
<dbReference type="VEuPathDB" id="TriTrypDB:TCSYLVIO_005750"/>
<dbReference type="VEuPathDB" id="TriTrypDB:TcG_04698"/>
<dbReference type="VEuPathDB" id="TriTrypDB:Tc_MARK_4375"/>
<feature type="region of interest" description="Disordered" evidence="2">
    <location>
        <begin position="64"/>
        <end position="89"/>
    </location>
</feature>
<evidence type="ECO:0000313" key="4">
    <source>
        <dbReference type="Proteomes" id="UP000246121"/>
    </source>
</evidence>
<feature type="coiled-coil region" evidence="1">
    <location>
        <begin position="145"/>
        <end position="172"/>
    </location>
</feature>
<evidence type="ECO:0000256" key="1">
    <source>
        <dbReference type="SAM" id="Coils"/>
    </source>
</evidence>
<dbReference type="AlphaFoldDB" id="A0A2V2W1Z1"/>
<dbReference type="VEuPathDB" id="TriTrypDB:TCDM_00074"/>
<feature type="compositionally biased region" description="Basic and acidic residues" evidence="2">
    <location>
        <begin position="556"/>
        <end position="606"/>
    </location>
</feature>
<feature type="region of interest" description="Disordered" evidence="2">
    <location>
        <begin position="324"/>
        <end position="352"/>
    </location>
</feature>
<evidence type="ECO:0000313" key="3">
    <source>
        <dbReference type="EMBL" id="PWV02541.1"/>
    </source>
</evidence>
<dbReference type="VEuPathDB" id="TriTrypDB:TcG_04697"/>
<proteinExistence type="predicted"/>
<dbReference type="VEuPathDB" id="TriTrypDB:TcBrA4_0061200"/>
<dbReference type="VEuPathDB" id="TriTrypDB:ECC02_001303"/>
<feature type="compositionally biased region" description="Low complexity" evidence="2">
    <location>
        <begin position="607"/>
        <end position="620"/>
    </location>
</feature>
<dbReference type="VEuPathDB" id="TriTrypDB:BCY84_14184"/>
<accession>A0A2V2W1Z1</accession>
<sequence>MSLVTNPRNIIIEKSDLFDDSSDAGSRSEEERILEALREIRGADLKCERNNVDLRAREMSQRFSEFAQEKQQERGGKDQLRRNKPPRCTPEAVERINHSTVASRARSQRKYVDQLKEIQRQKSLPSPRAISPTATKAGLRLYAAAVGCQRRLEKMREEREKLKRENEEKIKFQPRISTLAKRLGSSGYVPPHERFNHTKEKIAQNILLRERERMDRVMAGCTFHPTLAENSAKMAVLQRKNEPFSDVGERLFFEGGRRLIRQQLRQRILEQRAENGLIGDFQISNEAAKELALRLWKWQETSNRNREHMQSEYVQRVTQPFSPRLRFTQQSKQGRRSSGSSNRTRQPLFASSFPPENNVVGRISGDEIRKIRCRALFRKYASSENSASVQLQEVKRQVRELFPEDSGIVAALASNFSGTEEISMPAFVESLMRFELLHGPQRWGNPRWDYVTSVSDEPPVLLSQPPSLALCQEEATDMPFRKLRRSKSNCALPLERKNGTVKKDFIPRCCSAYRRSSSASACGRFSGGVRDSFRGYEGCHQRGERSVTRSTTVQKVGERTAELGAAEKGRRSLGRREAIPRQKPEKSPARDRIASREVPKARHSQERSSSPESVEVSSITEEADSTPDMKRPGEVVAELEALIAKPFEGSPAASPMALGIQRACAPRVGVVSSLPSPLRRSMHKVPFPCNTRDECYSTVNEGRAAHQKLLKEVEEVLGVGTVSVAID</sequence>
<feature type="region of interest" description="Disordered" evidence="2">
    <location>
        <begin position="539"/>
        <end position="631"/>
    </location>
</feature>
<dbReference type="Proteomes" id="UP000246121">
    <property type="component" value="Unassembled WGS sequence"/>
</dbReference>
<dbReference type="VEuPathDB" id="TriTrypDB:TcCL_NonESM00112"/>
<dbReference type="VEuPathDB" id="TriTrypDB:C4B63_2g169"/>
<feature type="compositionally biased region" description="Basic and acidic residues" evidence="2">
    <location>
        <begin position="67"/>
        <end position="81"/>
    </location>
</feature>
<organism evidence="3 4">
    <name type="scientific">Trypanosoma cruzi</name>
    <dbReference type="NCBI Taxonomy" id="5693"/>
    <lineage>
        <taxon>Eukaryota</taxon>
        <taxon>Discoba</taxon>
        <taxon>Euglenozoa</taxon>
        <taxon>Kinetoplastea</taxon>
        <taxon>Metakinetoplastina</taxon>
        <taxon>Trypanosomatida</taxon>
        <taxon>Trypanosomatidae</taxon>
        <taxon>Trypanosoma</taxon>
        <taxon>Schizotrypanum</taxon>
    </lineage>
</organism>
<reference evidence="3 4" key="1">
    <citation type="journal article" date="2018" name="Microb. Genom.">
        <title>Expanding an expanded genome: long-read sequencing of Trypanosoma cruzi.</title>
        <authorList>
            <person name="Berna L."/>
            <person name="Rodriguez M."/>
            <person name="Chiribao M.L."/>
            <person name="Parodi-Talice A."/>
            <person name="Pita S."/>
            <person name="Rijo G."/>
            <person name="Alvarez-Valin F."/>
            <person name="Robello C."/>
        </authorList>
    </citation>
    <scope>NUCLEOTIDE SEQUENCE [LARGE SCALE GENOMIC DNA]</scope>
    <source>
        <strain evidence="3 4">Dm28c</strain>
    </source>
</reference>
<feature type="compositionally biased region" description="Low complexity" evidence="2">
    <location>
        <begin position="328"/>
        <end position="346"/>
    </location>
</feature>
<dbReference type="VEuPathDB" id="TriTrypDB:TcCL_NonESM00113"/>
<comment type="caution">
    <text evidence="3">The sequence shown here is derived from an EMBL/GenBank/DDBJ whole genome shotgun (WGS) entry which is preliminary data.</text>
</comment>
<evidence type="ECO:0000256" key="2">
    <source>
        <dbReference type="SAM" id="MobiDB-lite"/>
    </source>
</evidence>